<proteinExistence type="predicted"/>
<dbReference type="WBParaSite" id="Hba_01837">
    <property type="protein sequence ID" value="Hba_01837"/>
    <property type="gene ID" value="Hba_01837"/>
</dbReference>
<sequence>MGKTTYKLEGGSRNLKGASSIRLVSTTVVLTKSLGVAWHRNFFRVSGVGINGGLGCIHHIWHHKVQNVRDPNTVLGIWHIIVYQSIVDTFSRCSSNSAQTNGSIFCRKHSLDPSAPLFARMSDNCLIPSSSVIIDEVLNSARDLFSNSEASVHFSRIFLQVGDKVLTDFFGI</sequence>
<name>A0A1I7WAX0_HETBA</name>
<accession>A0A1I7WAX0</accession>
<dbReference type="Proteomes" id="UP000095283">
    <property type="component" value="Unplaced"/>
</dbReference>
<evidence type="ECO:0000313" key="2">
    <source>
        <dbReference type="WBParaSite" id="Hba_01837"/>
    </source>
</evidence>
<keyword evidence="1" id="KW-1185">Reference proteome</keyword>
<protein>
    <submittedName>
        <fullName evidence="2">Uncharacterized protein</fullName>
    </submittedName>
</protein>
<evidence type="ECO:0000313" key="1">
    <source>
        <dbReference type="Proteomes" id="UP000095283"/>
    </source>
</evidence>
<dbReference type="AlphaFoldDB" id="A0A1I7WAX0"/>
<reference evidence="2" key="1">
    <citation type="submission" date="2016-11" db="UniProtKB">
        <authorList>
            <consortium name="WormBaseParasite"/>
        </authorList>
    </citation>
    <scope>IDENTIFICATION</scope>
</reference>
<organism evidence="1 2">
    <name type="scientific">Heterorhabditis bacteriophora</name>
    <name type="common">Entomopathogenic nematode worm</name>
    <dbReference type="NCBI Taxonomy" id="37862"/>
    <lineage>
        <taxon>Eukaryota</taxon>
        <taxon>Metazoa</taxon>
        <taxon>Ecdysozoa</taxon>
        <taxon>Nematoda</taxon>
        <taxon>Chromadorea</taxon>
        <taxon>Rhabditida</taxon>
        <taxon>Rhabditina</taxon>
        <taxon>Rhabditomorpha</taxon>
        <taxon>Strongyloidea</taxon>
        <taxon>Heterorhabditidae</taxon>
        <taxon>Heterorhabditis</taxon>
    </lineage>
</organism>